<evidence type="ECO:0000313" key="2">
    <source>
        <dbReference type="EMBL" id="MDP9887113.1"/>
    </source>
</evidence>
<keyword evidence="1" id="KW-0812">Transmembrane</keyword>
<feature type="transmembrane region" description="Helical" evidence="1">
    <location>
        <begin position="20"/>
        <end position="41"/>
    </location>
</feature>
<reference evidence="2 3" key="1">
    <citation type="submission" date="2023-07" db="EMBL/GenBank/DDBJ databases">
        <title>Sorghum-associated microbial communities from plants grown in Nebraska, USA.</title>
        <authorList>
            <person name="Schachtman D."/>
        </authorList>
    </citation>
    <scope>NUCLEOTIDE SEQUENCE [LARGE SCALE GENOMIC DNA]</scope>
    <source>
        <strain evidence="2 3">CC222</strain>
    </source>
</reference>
<proteinExistence type="predicted"/>
<name>A0ABT9RPF6_9MICC</name>
<dbReference type="InterPro" id="IPR007047">
    <property type="entry name" value="Flp_Fap"/>
</dbReference>
<dbReference type="Proteomes" id="UP001226577">
    <property type="component" value="Unassembled WGS sequence"/>
</dbReference>
<dbReference type="RefSeq" id="WP_307304286.1">
    <property type="nucleotide sequence ID" value="NZ_JAUSRE010000003.1"/>
</dbReference>
<keyword evidence="3" id="KW-1185">Reference proteome</keyword>
<evidence type="ECO:0000256" key="1">
    <source>
        <dbReference type="SAM" id="Phobius"/>
    </source>
</evidence>
<dbReference type="EMBL" id="JAUSRE010000003">
    <property type="protein sequence ID" value="MDP9887113.1"/>
    <property type="molecule type" value="Genomic_DNA"/>
</dbReference>
<gene>
    <name evidence="2" type="ORF">J2X98_000684</name>
</gene>
<accession>A0ABT9RPF6</accession>
<organism evidence="2 3">
    <name type="scientific">Pseudarthrobacter enclensis</name>
    <dbReference type="NCBI Taxonomy" id="993070"/>
    <lineage>
        <taxon>Bacteria</taxon>
        <taxon>Bacillati</taxon>
        <taxon>Actinomycetota</taxon>
        <taxon>Actinomycetes</taxon>
        <taxon>Micrococcales</taxon>
        <taxon>Micrococcaceae</taxon>
        <taxon>Pseudarthrobacter</taxon>
    </lineage>
</organism>
<keyword evidence="1" id="KW-0472">Membrane</keyword>
<protein>
    <submittedName>
        <fullName evidence="2">Pilus assembly protein Flp/PilA</fullName>
    </submittedName>
</protein>
<dbReference type="Pfam" id="PF04964">
    <property type="entry name" value="Flp_Fap"/>
    <property type="match status" value="1"/>
</dbReference>
<comment type="caution">
    <text evidence="2">The sequence shown here is derived from an EMBL/GenBank/DDBJ whole genome shotgun (WGS) entry which is preliminary data.</text>
</comment>
<evidence type="ECO:0000313" key="3">
    <source>
        <dbReference type="Proteomes" id="UP001226577"/>
    </source>
</evidence>
<keyword evidence="1" id="KW-1133">Transmembrane helix</keyword>
<sequence length="74" mass="7568">MLSLYTNLSVRLRSEKGATAVEYGVMVALIAVAIIVAVTLLGGNLTELFNSTACSVKGGTWTATTTALAGSCSK</sequence>